<evidence type="ECO:0000313" key="7">
    <source>
        <dbReference type="Proteomes" id="UP000181801"/>
    </source>
</evidence>
<feature type="domain" description="ABC transporter" evidence="5">
    <location>
        <begin position="299"/>
        <end position="546"/>
    </location>
</feature>
<evidence type="ECO:0000313" key="6">
    <source>
        <dbReference type="EMBL" id="OIN63260.1"/>
    </source>
</evidence>
<dbReference type="AlphaFoldDB" id="A0A1S2VXR5"/>
<dbReference type="CDD" id="cd03257">
    <property type="entry name" value="ABC_NikE_OppD_transporters"/>
    <property type="match status" value="2"/>
</dbReference>
<evidence type="ECO:0000256" key="4">
    <source>
        <dbReference type="ARBA" id="ARBA00022840"/>
    </source>
</evidence>
<evidence type="ECO:0000256" key="3">
    <source>
        <dbReference type="ARBA" id="ARBA00022741"/>
    </source>
</evidence>
<dbReference type="GO" id="GO:0005524">
    <property type="term" value="F:ATP binding"/>
    <property type="evidence" value="ECO:0007669"/>
    <property type="project" value="UniProtKB-KW"/>
</dbReference>
<keyword evidence="4" id="KW-0067">ATP-binding</keyword>
<dbReference type="GO" id="GO:0055085">
    <property type="term" value="P:transmembrane transport"/>
    <property type="evidence" value="ECO:0007669"/>
    <property type="project" value="UniProtKB-ARBA"/>
</dbReference>
<evidence type="ECO:0000259" key="5">
    <source>
        <dbReference type="PROSITE" id="PS50893"/>
    </source>
</evidence>
<organism evidence="6 7">
    <name type="scientific">Bifidobacterium longum subsp. suis</name>
    <dbReference type="NCBI Taxonomy" id="1695"/>
    <lineage>
        <taxon>Bacteria</taxon>
        <taxon>Bacillati</taxon>
        <taxon>Actinomycetota</taxon>
        <taxon>Actinomycetes</taxon>
        <taxon>Bifidobacteriales</taxon>
        <taxon>Bifidobacteriaceae</taxon>
        <taxon>Bifidobacterium</taxon>
    </lineage>
</organism>
<dbReference type="RefSeq" id="WP_071474871.1">
    <property type="nucleotide sequence ID" value="NZ_MOAE01000033.1"/>
</dbReference>
<dbReference type="Pfam" id="PF00005">
    <property type="entry name" value="ABC_tran"/>
    <property type="match status" value="2"/>
</dbReference>
<dbReference type="Gene3D" id="3.40.50.300">
    <property type="entry name" value="P-loop containing nucleotide triphosphate hydrolases"/>
    <property type="match status" value="2"/>
</dbReference>
<protein>
    <recommendedName>
        <fullName evidence="5">ABC transporter domain-containing protein</fullName>
    </recommendedName>
</protein>
<accession>A0A1S2VXR5</accession>
<feature type="domain" description="ABC transporter" evidence="5">
    <location>
        <begin position="22"/>
        <end position="271"/>
    </location>
</feature>
<gene>
    <name evidence="6" type="ORF">BFS26_06155</name>
</gene>
<evidence type="ECO:0000256" key="2">
    <source>
        <dbReference type="ARBA" id="ARBA00022448"/>
    </source>
</evidence>
<evidence type="ECO:0000256" key="1">
    <source>
        <dbReference type="ARBA" id="ARBA00005417"/>
    </source>
</evidence>
<dbReference type="PANTHER" id="PTHR43776:SF7">
    <property type="entry name" value="D,D-DIPEPTIDE TRANSPORT ATP-BINDING PROTEIN DDPF-RELATED"/>
    <property type="match status" value="1"/>
</dbReference>
<dbReference type="PROSITE" id="PS50893">
    <property type="entry name" value="ABC_TRANSPORTER_2"/>
    <property type="match status" value="2"/>
</dbReference>
<dbReference type="Proteomes" id="UP000181801">
    <property type="component" value="Unassembled WGS sequence"/>
</dbReference>
<keyword evidence="2" id="KW-0813">Transport</keyword>
<dbReference type="PROSITE" id="PS00211">
    <property type="entry name" value="ABC_TRANSPORTER_1"/>
    <property type="match status" value="1"/>
</dbReference>
<sequence>MTERIDSGSSVRTTNEDIHPLVEVRDLSVTYLRRDREIPALRGVDLRIDAGRSVAIVGESGSGKSTMVQSLLGILPASAYQTGTIRLFGHEYQQTDYRQWVEVRRRRIGYIPQDPNTNLDPTMRIGDQIMQLVRLNVGVSHEQAKRRALSLLKEVGFDDPHMRYRQYPFELSGGLKQRVLIAQALVGDPDLIIADEPTSALDVTVQKTVLDKLSALVRERGIALIMVTHDLAVASDRASWIVVMHDGKIVEQGDTNQVLTSPREDYTKSLIEVAPAFAFSKEREIAVAADDQVGLDCAVQWVSVSKRFPVNRSKKEEAFWALHDVSLCAHRHKTLAIVGESGSGKTTLLRMALQLTRPTKGHVLINGKDLSSVSQAEMRRARRQMQLVQQNPFDSLDPRRSIVQSIAEPLAIFGKGSRKERKLRVAELLDRVELPQRLLDAKPRELSGGQCQRVAIARALALNPQIIMLDEPVSALDVSVQSQILDLLDELQAELGLTYVFVTHDLAVVAQSAHCVAVMEHGRVVEFGNVHQVLSAPHSECAQRLVDAVPGR</sequence>
<dbReference type="SUPFAM" id="SSF52540">
    <property type="entry name" value="P-loop containing nucleoside triphosphate hydrolases"/>
    <property type="match status" value="2"/>
</dbReference>
<proteinExistence type="inferred from homology"/>
<dbReference type="EMBL" id="MOAE01000033">
    <property type="protein sequence ID" value="OIN63260.1"/>
    <property type="molecule type" value="Genomic_DNA"/>
</dbReference>
<dbReference type="InterPro" id="IPR027417">
    <property type="entry name" value="P-loop_NTPase"/>
</dbReference>
<dbReference type="NCBIfam" id="NF007739">
    <property type="entry name" value="PRK10419.1"/>
    <property type="match status" value="2"/>
</dbReference>
<dbReference type="GO" id="GO:0016887">
    <property type="term" value="F:ATP hydrolysis activity"/>
    <property type="evidence" value="ECO:0007669"/>
    <property type="project" value="InterPro"/>
</dbReference>
<name>A0A1S2VXR5_BIFLN</name>
<dbReference type="InterPro" id="IPR003439">
    <property type="entry name" value="ABC_transporter-like_ATP-bd"/>
</dbReference>
<comment type="caution">
    <text evidence="6">The sequence shown here is derived from an EMBL/GenBank/DDBJ whole genome shotgun (WGS) entry which is preliminary data.</text>
</comment>
<dbReference type="NCBIfam" id="NF008453">
    <property type="entry name" value="PRK11308.1"/>
    <property type="match status" value="2"/>
</dbReference>
<dbReference type="InterPro" id="IPR003593">
    <property type="entry name" value="AAA+_ATPase"/>
</dbReference>
<dbReference type="InterPro" id="IPR017871">
    <property type="entry name" value="ABC_transporter-like_CS"/>
</dbReference>
<dbReference type="PANTHER" id="PTHR43776">
    <property type="entry name" value="TRANSPORT ATP-BINDING PROTEIN"/>
    <property type="match status" value="1"/>
</dbReference>
<dbReference type="SMART" id="SM00382">
    <property type="entry name" value="AAA"/>
    <property type="match status" value="2"/>
</dbReference>
<keyword evidence="3" id="KW-0547">Nucleotide-binding</keyword>
<reference evidence="6 7" key="1">
    <citation type="journal article" date="2016" name="BMC Microbiol.">
        <title>Fucosyllactose and L-fucose utilization of infant Bifidobacterium longum and Bifidobacterium kashiwanohense.</title>
        <authorList>
            <person name="Bunesova V."/>
            <person name="Lacroix C."/>
            <person name="Schwab C."/>
        </authorList>
    </citation>
    <scope>NUCLEOTIDE SEQUENCE [LARGE SCALE GENOMIC DNA]</scope>
    <source>
        <strain evidence="6 7">BSM11-5</strain>
    </source>
</reference>
<dbReference type="InterPro" id="IPR050319">
    <property type="entry name" value="ABC_transp_ATP-bind"/>
</dbReference>
<comment type="similarity">
    <text evidence="1">Belongs to the ABC transporter superfamily.</text>
</comment>